<feature type="compositionally biased region" description="Basic residues" evidence="1">
    <location>
        <begin position="525"/>
        <end position="534"/>
    </location>
</feature>
<reference evidence="2 3" key="2">
    <citation type="journal article" date="2018" name="Plant J.">
        <title>The Physcomitrella patens chromosome-scale assembly reveals moss genome structure and evolution.</title>
        <authorList>
            <person name="Lang D."/>
            <person name="Ullrich K.K."/>
            <person name="Murat F."/>
            <person name="Fuchs J."/>
            <person name="Jenkins J."/>
            <person name="Haas F.B."/>
            <person name="Piednoel M."/>
            <person name="Gundlach H."/>
            <person name="Van Bel M."/>
            <person name="Meyberg R."/>
            <person name="Vives C."/>
            <person name="Morata J."/>
            <person name="Symeonidi A."/>
            <person name="Hiss M."/>
            <person name="Muchero W."/>
            <person name="Kamisugi Y."/>
            <person name="Saleh O."/>
            <person name="Blanc G."/>
            <person name="Decker E.L."/>
            <person name="van Gessel N."/>
            <person name="Grimwood J."/>
            <person name="Hayes R.D."/>
            <person name="Graham S.W."/>
            <person name="Gunter L.E."/>
            <person name="McDaniel S.F."/>
            <person name="Hoernstein S.N.W."/>
            <person name="Larsson A."/>
            <person name="Li F.W."/>
            <person name="Perroud P.F."/>
            <person name="Phillips J."/>
            <person name="Ranjan P."/>
            <person name="Rokshar D.S."/>
            <person name="Rothfels C.J."/>
            <person name="Schneider L."/>
            <person name="Shu S."/>
            <person name="Stevenson D.W."/>
            <person name="Thummler F."/>
            <person name="Tillich M."/>
            <person name="Villarreal Aguilar J.C."/>
            <person name="Widiez T."/>
            <person name="Wong G.K."/>
            <person name="Wymore A."/>
            <person name="Zhang Y."/>
            <person name="Zimmer A.D."/>
            <person name="Quatrano R.S."/>
            <person name="Mayer K.F.X."/>
            <person name="Goodstein D."/>
            <person name="Casacuberta J.M."/>
            <person name="Vandepoele K."/>
            <person name="Reski R."/>
            <person name="Cuming A.C."/>
            <person name="Tuskan G.A."/>
            <person name="Maumus F."/>
            <person name="Salse J."/>
            <person name="Schmutz J."/>
            <person name="Rensing S.A."/>
        </authorList>
    </citation>
    <scope>NUCLEOTIDE SEQUENCE [LARGE SCALE GENOMIC DNA]</scope>
    <source>
        <strain evidence="2 3">cv. Gransden 2004</strain>
    </source>
</reference>
<organism evidence="2 3">
    <name type="scientific">Physcomitrium patens</name>
    <name type="common">Spreading-leaved earth moss</name>
    <name type="synonym">Physcomitrella patens</name>
    <dbReference type="NCBI Taxonomy" id="3218"/>
    <lineage>
        <taxon>Eukaryota</taxon>
        <taxon>Viridiplantae</taxon>
        <taxon>Streptophyta</taxon>
        <taxon>Embryophyta</taxon>
        <taxon>Bryophyta</taxon>
        <taxon>Bryophytina</taxon>
        <taxon>Bryopsida</taxon>
        <taxon>Funariidae</taxon>
        <taxon>Funariales</taxon>
        <taxon>Funariaceae</taxon>
        <taxon>Physcomitrium</taxon>
    </lineage>
</organism>
<evidence type="ECO:0008006" key="4">
    <source>
        <dbReference type="Google" id="ProtNLM"/>
    </source>
</evidence>
<dbReference type="EnsemblPlants" id="Pp3c22_17870V3.1">
    <property type="protein sequence ID" value="Pp3c22_17870V3.1"/>
    <property type="gene ID" value="Pp3c22_17870"/>
</dbReference>
<evidence type="ECO:0000313" key="3">
    <source>
        <dbReference type="Proteomes" id="UP000006727"/>
    </source>
</evidence>
<dbReference type="Gramene" id="Pp3c22_17870V3.1">
    <property type="protein sequence ID" value="Pp3c22_17870V3.1"/>
    <property type="gene ID" value="Pp3c22_17870"/>
</dbReference>
<dbReference type="EMBL" id="ABEU02000022">
    <property type="status" value="NOT_ANNOTATED_CDS"/>
    <property type="molecule type" value="Genomic_DNA"/>
</dbReference>
<dbReference type="AlphaFoldDB" id="A0A7I4CE67"/>
<feature type="region of interest" description="Disordered" evidence="1">
    <location>
        <begin position="522"/>
        <end position="580"/>
    </location>
</feature>
<dbReference type="PANTHER" id="PTHR33566:SF1">
    <property type="entry name" value="EN_SPM-LIKE TRANSPOSON-RELATED"/>
    <property type="match status" value="1"/>
</dbReference>
<name>A0A7I4CE67_PHYPA</name>
<feature type="region of interest" description="Disordered" evidence="1">
    <location>
        <begin position="304"/>
        <end position="341"/>
    </location>
</feature>
<dbReference type="InParanoid" id="A0A7I4CE67"/>
<feature type="compositionally biased region" description="Basic residues" evidence="1">
    <location>
        <begin position="321"/>
        <end position="333"/>
    </location>
</feature>
<protein>
    <recommendedName>
        <fullName evidence="4">AP2/ERF domain-containing protein</fullName>
    </recommendedName>
</protein>
<sequence length="889" mass="98279">MRSLTQIYRFPQATSQCTTSAAVFQLWGGSHIAVENRDIDLTGTGCYCETNCNPCNHVSRHLPSAIPRFIDILSISSPFPVFRGLLKESQTYFTIDLLIMSYNCTCTAFVVHHNITWAENDSALSGEKQRPLRLKILKGLSELNTGDPIYVTVECIIRDDFPENPKHPGDTKVICRPIDVDPEMGSKVVSGNKSDFILGKSRVFPFDILLCTEKYEDISDKESLWQEQMRKLQETPLSYVEVLDDVVAPRLDETYEGVSVASNGDHLLERCHPCFLCTSCTKQWGGSLPERYFPSARKEFFRSAGQESPPVLDSEKTIAATKRKRGQGRHGPKSKTSPYRGVNHYTRTNRWEAHIWCIPDDGTGSKGLRQSSLVSLRSRNGSQLSSRRLPRRDLFRANLGLSQCAIYIDSFEFFFISWFDSSFLVLAELHRLTQGQMVAYLRREARGTGEEVRYPGVAKINAKMYEAFYRPRKDKESQEHIGYFRSEDDAVRAVMREAKRRKNFNLAARIMDIHHLRTVRPAPGKVKRPRKPRKNLFQIGRGTRDAASVPEQESDDEIMQQRRKRTSRSKNLNAALPAQRDVSVVESSVSALRKRQPRKNASRCKITTSSSVLRVPSLHDIAVPEGASVAASANPNPQTKKMLTRAQKSATRSPVVPTVPDFAIPAACNTALPVRAYKTRSRRAPLRHPQSEETSIETVLANTELMVVDLADSAPAADGALSDSGDQLSLTEISGYASPTTNDSSIWSNNLSPSTVTVTCDFDHGVAVAGHQSPDHVRMVLGSPVVALDACDLPSETPIVQVEPSFPQLAAGAFGQWPTWLSLSQLPFASRSQGGLVGVAPTSLSPAVIRPVARRLNATGGRVELDLFPHLPAGGGGLCVDLNGPPPSG</sequence>
<reference evidence="2" key="3">
    <citation type="submission" date="2020-12" db="UniProtKB">
        <authorList>
            <consortium name="EnsemblPlants"/>
        </authorList>
    </citation>
    <scope>IDENTIFICATION</scope>
</reference>
<evidence type="ECO:0000313" key="2">
    <source>
        <dbReference type="EnsemblPlants" id="Pp3c22_17870V3.1"/>
    </source>
</evidence>
<reference evidence="2 3" key="1">
    <citation type="journal article" date="2008" name="Science">
        <title>The Physcomitrella genome reveals evolutionary insights into the conquest of land by plants.</title>
        <authorList>
            <person name="Rensing S."/>
            <person name="Lang D."/>
            <person name="Zimmer A."/>
            <person name="Terry A."/>
            <person name="Salamov A."/>
            <person name="Shapiro H."/>
            <person name="Nishiyama T."/>
            <person name="Perroud P.-F."/>
            <person name="Lindquist E."/>
            <person name="Kamisugi Y."/>
            <person name="Tanahashi T."/>
            <person name="Sakakibara K."/>
            <person name="Fujita T."/>
            <person name="Oishi K."/>
            <person name="Shin-I T."/>
            <person name="Kuroki Y."/>
            <person name="Toyoda A."/>
            <person name="Suzuki Y."/>
            <person name="Hashimoto A."/>
            <person name="Yamaguchi K."/>
            <person name="Sugano A."/>
            <person name="Kohara Y."/>
            <person name="Fujiyama A."/>
            <person name="Anterola A."/>
            <person name="Aoki S."/>
            <person name="Ashton N."/>
            <person name="Barbazuk W.B."/>
            <person name="Barker E."/>
            <person name="Bennetzen J."/>
            <person name="Bezanilla M."/>
            <person name="Blankenship R."/>
            <person name="Cho S.H."/>
            <person name="Dutcher S."/>
            <person name="Estelle M."/>
            <person name="Fawcett J.A."/>
            <person name="Gundlach H."/>
            <person name="Hanada K."/>
            <person name="Heyl A."/>
            <person name="Hicks K.A."/>
            <person name="Hugh J."/>
            <person name="Lohr M."/>
            <person name="Mayer K."/>
            <person name="Melkozernov A."/>
            <person name="Murata T."/>
            <person name="Nelson D."/>
            <person name="Pils B."/>
            <person name="Prigge M."/>
            <person name="Reiss B."/>
            <person name="Renner T."/>
            <person name="Rombauts S."/>
            <person name="Rushton P."/>
            <person name="Sanderfoot A."/>
            <person name="Schween G."/>
            <person name="Shiu S.-H."/>
            <person name="Stueber K."/>
            <person name="Theodoulou F.L."/>
            <person name="Tu H."/>
            <person name="Van de Peer Y."/>
            <person name="Verrier P.J."/>
            <person name="Waters E."/>
            <person name="Wood A."/>
            <person name="Yang L."/>
            <person name="Cove D."/>
            <person name="Cuming A."/>
            <person name="Hasebe M."/>
            <person name="Lucas S."/>
            <person name="Mishler D.B."/>
            <person name="Reski R."/>
            <person name="Grigoriev I."/>
            <person name="Quatrano R.S."/>
            <person name="Boore J.L."/>
        </authorList>
    </citation>
    <scope>NUCLEOTIDE SEQUENCE [LARGE SCALE GENOMIC DNA]</scope>
    <source>
        <strain evidence="2 3">cv. Gransden 2004</strain>
    </source>
</reference>
<keyword evidence="3" id="KW-1185">Reference proteome</keyword>
<dbReference type="Proteomes" id="UP000006727">
    <property type="component" value="Chromosome 22"/>
</dbReference>
<accession>A0A7I4CE67</accession>
<evidence type="ECO:0000256" key="1">
    <source>
        <dbReference type="SAM" id="MobiDB-lite"/>
    </source>
</evidence>
<proteinExistence type="predicted"/>
<dbReference type="PANTHER" id="PTHR33566">
    <property type="entry name" value="EN/SPM-LIKE TRANSPOSON-RELATED"/>
    <property type="match status" value="1"/>
</dbReference>